<reference evidence="7" key="1">
    <citation type="journal article" date="2019" name="Int. J. Syst. Evol. Microbiol.">
        <title>The Global Catalogue of Microorganisms (GCM) 10K type strain sequencing project: providing services to taxonomists for standard genome sequencing and annotation.</title>
        <authorList>
            <consortium name="The Broad Institute Genomics Platform"/>
            <consortium name="The Broad Institute Genome Sequencing Center for Infectious Disease"/>
            <person name="Wu L."/>
            <person name="Ma J."/>
        </authorList>
    </citation>
    <scope>NUCLEOTIDE SEQUENCE [LARGE SCALE GENOMIC DNA]</scope>
    <source>
        <strain evidence="7">CCUG 50349</strain>
    </source>
</reference>
<dbReference type="EMBL" id="JBHSGW010000001">
    <property type="protein sequence ID" value="MFC4738632.1"/>
    <property type="molecule type" value="Genomic_DNA"/>
</dbReference>
<dbReference type="InterPro" id="IPR036116">
    <property type="entry name" value="FN3_sf"/>
</dbReference>
<comment type="caution">
    <text evidence="6">The sequence shown here is derived from an EMBL/GenBank/DDBJ whole genome shotgun (WGS) entry which is preliminary data.</text>
</comment>
<evidence type="ECO:0000313" key="6">
    <source>
        <dbReference type="EMBL" id="MFC4738632.1"/>
    </source>
</evidence>
<dbReference type="InterPro" id="IPR002884">
    <property type="entry name" value="P_dom"/>
</dbReference>
<keyword evidence="1" id="KW-0645">Protease</keyword>
<dbReference type="InterPro" id="IPR003961">
    <property type="entry name" value="FN3_dom"/>
</dbReference>
<accession>A0ABV9NZD3</accession>
<dbReference type="RefSeq" id="WP_379737687.1">
    <property type="nucleotide sequence ID" value="NZ_JBHSGW010000001.1"/>
</dbReference>
<dbReference type="SUPFAM" id="SSF49785">
    <property type="entry name" value="Galactose-binding domain-like"/>
    <property type="match status" value="1"/>
</dbReference>
<sequence>MKKDLLIFLGIILFSNLNFAQDRIWNEVSEEQIVSSKKLERSSIPSEFKLFSLNLDILKQRLLSAPNDLSGQFSNVVIAFPNADGEMMNFRIYNSPIMEDGLAEKFPDIKTFLGKGIDDSTAIMRISITQFGLHVITLSGNSGAVFIDPYTADLKNYIVYKKSNLTKTKSFECNFDELNHDAFNPLTENKNSTAKTSDGNFRIYRLAMACTGEYAAFHGGTVAAAQAAIVVTVNRVNTIYERDFSARLTLVSNNNLLIYTNATTDPYTNNNGVTMLGQNQTNVTAVIGSANYDVGHVVSTNGGGIAGLGVFCNNSQKARGVTGTNSPVGDPFDIDYVAHEIGHQFGCNHTFNGDEGSCSGGNRNNSTAVEPGSGTTIMAYAGICSPQNVQSNSDAHFSFISIQEANSSTLFGTSCATVISNGNFAPLVDAGPDYTIPKGTAFILKGSATDNNGDALTYCWEQTNNEISTQPPLQTSTNGPNFRSRLPSASSDRYMPRIEDVINNNLAPTWEVVPNVARTMNFALTVRDNRVPNGGQTGRDDTVITTSTVGPFLVNSPNTNVSWPVGSNQNITWDVAGTDANGINATFVDILLSTDGGFTYPILLASKVPNDGSELVTMPNSTGTNRRIMVRGNNHIFYDISNTNFTINASAATYALSYDGTIDGQNKAVCQGDDVSYDIKYETIGGFSANTTFSVSGNPVGTIATFSPSTVNSNGTVTMTLSNTDSVSPGLYTMTITGTSGSTIKTVNLYLQIRNSAFSPMTLTSPADGSFAQPTTFDLQWNADSAATNYDLEVATDVDFNSIFLTANTASTSYQLTSLSENTNYFWRVLPKNEGCQGVISPIYRFTTGQNSCSNVSSTNVPLTISASGTPTVNSTLTIPTLNNVTISDISVTLNITHSWISDLTVTLISPSGTEVQLFSGQCADNNNAIATFTTNGTILSCGTNPAISGTLAPSGSFSPLINTNSQGTWTLRVYDAFNQDGGTINSWSLNICSIPNTALPCGAITTTWNGSTWSNGYPVSNVAAVINGNLTTNRDLEACSLNIIGNSNVILSSGDNFIIENEVNIENTASLTLQNNSNLIQIEDASNSGNATVFRETNPLKRLDYVLWSNPLASSQTLKNFSPETLNNRFYYYNTQANAYNVIANPVSTTLQPANGYLIRMPNNHPTTPTIWTGHFTSGVPNNGNFVVNLAYFGSGFNYNLIGNPYPSTVNAETFLINNASDIEGVIYLFREENNAAGSGYATYTLGGATTTTATSPIPNGTIQVGQGFVVASKNTTNPKVTFSNDLRVDNNNNQFFRMNFEKSIFQTLTLEKNRIWLNLTNDNGFFSQMMIGYISNATLGFDNLIDGKSINDSPTFLSSLINNEEYTIQGRPLPFDNQDIVSLKFKTQIAGNFTISINNFDGLFEGNQEIYLKDNLLNVTHNIKNSPYTFTSAIGEFDSRFEIVYQNSVLDSVNFNPNNEILVSTENNQINVRSNNQLIQEITIFDILGRNLSSNSKIENNDFIISNILPTRQTLIVKILLSNGITEVRKIQF</sequence>
<keyword evidence="7" id="KW-1185">Reference proteome</keyword>
<dbReference type="Pfam" id="PF01483">
    <property type="entry name" value="P_proprotein"/>
    <property type="match status" value="1"/>
</dbReference>
<evidence type="ECO:0000313" key="7">
    <source>
        <dbReference type="Proteomes" id="UP001595885"/>
    </source>
</evidence>
<dbReference type="Gene3D" id="2.60.40.10">
    <property type="entry name" value="Immunoglobulins"/>
    <property type="match status" value="2"/>
</dbReference>
<dbReference type="InterPro" id="IPR013783">
    <property type="entry name" value="Ig-like_fold"/>
</dbReference>
<dbReference type="InterPro" id="IPR024079">
    <property type="entry name" value="MetalloPept_cat_dom_sf"/>
</dbReference>
<evidence type="ECO:0000259" key="4">
    <source>
        <dbReference type="PROSITE" id="PS50853"/>
    </source>
</evidence>
<evidence type="ECO:0000256" key="2">
    <source>
        <dbReference type="ARBA" id="ARBA00022801"/>
    </source>
</evidence>
<dbReference type="InterPro" id="IPR008979">
    <property type="entry name" value="Galactose-bd-like_sf"/>
</dbReference>
<feature type="domain" description="P/Homo B" evidence="5">
    <location>
        <begin position="847"/>
        <end position="1001"/>
    </location>
</feature>
<proteinExistence type="predicted"/>
<evidence type="ECO:0000259" key="5">
    <source>
        <dbReference type="PROSITE" id="PS51829"/>
    </source>
</evidence>
<dbReference type="PROSITE" id="PS50853">
    <property type="entry name" value="FN3"/>
    <property type="match status" value="1"/>
</dbReference>
<dbReference type="SUPFAM" id="SSF49265">
    <property type="entry name" value="Fibronectin type III"/>
    <property type="match status" value="1"/>
</dbReference>
<dbReference type="NCBIfam" id="NF033708">
    <property type="entry name" value="T9SS_Cterm_ChiA"/>
    <property type="match status" value="1"/>
</dbReference>
<dbReference type="PROSITE" id="PS51829">
    <property type="entry name" value="P_HOMO_B"/>
    <property type="match status" value="1"/>
</dbReference>
<organism evidence="6 7">
    <name type="scientific">Flavobacterium ponti</name>
    <dbReference type="NCBI Taxonomy" id="665133"/>
    <lineage>
        <taxon>Bacteria</taxon>
        <taxon>Pseudomonadati</taxon>
        <taxon>Bacteroidota</taxon>
        <taxon>Flavobacteriia</taxon>
        <taxon>Flavobacteriales</taxon>
        <taxon>Flavobacteriaceae</taxon>
        <taxon>Flavobacterium</taxon>
    </lineage>
</organism>
<gene>
    <name evidence="6" type="ORF">ACFO3U_01355</name>
</gene>
<keyword evidence="2" id="KW-0378">Hydrolase</keyword>
<dbReference type="Gene3D" id="3.40.390.10">
    <property type="entry name" value="Collagenase (Catalytic Domain)"/>
    <property type="match status" value="1"/>
</dbReference>
<evidence type="ECO:0000256" key="3">
    <source>
        <dbReference type="SAM" id="MobiDB-lite"/>
    </source>
</evidence>
<feature type="region of interest" description="Disordered" evidence="3">
    <location>
        <begin position="468"/>
        <end position="489"/>
    </location>
</feature>
<feature type="domain" description="Fibronectin type-III" evidence="4">
    <location>
        <begin position="759"/>
        <end position="851"/>
    </location>
</feature>
<protein>
    <submittedName>
        <fullName evidence="6">Reprolysin-like metallopeptidase</fullName>
    </submittedName>
</protein>
<dbReference type="Proteomes" id="UP001595885">
    <property type="component" value="Unassembled WGS sequence"/>
</dbReference>
<dbReference type="Gene3D" id="2.60.120.260">
    <property type="entry name" value="Galactose-binding domain-like"/>
    <property type="match status" value="1"/>
</dbReference>
<name>A0ABV9NZD3_9FLAO</name>
<dbReference type="SUPFAM" id="SSF55486">
    <property type="entry name" value="Metalloproteases ('zincins'), catalytic domain"/>
    <property type="match status" value="1"/>
</dbReference>
<evidence type="ECO:0000256" key="1">
    <source>
        <dbReference type="ARBA" id="ARBA00022670"/>
    </source>
</evidence>
<dbReference type="Pfam" id="PF13583">
    <property type="entry name" value="Reprolysin_4"/>
    <property type="match status" value="1"/>
</dbReference>
<dbReference type="CDD" id="cd00063">
    <property type="entry name" value="FN3"/>
    <property type="match status" value="1"/>
</dbReference>